<evidence type="ECO:0000256" key="6">
    <source>
        <dbReference type="SAM" id="Phobius"/>
    </source>
</evidence>
<sequence length="418" mass="47614">MNCDYPEGNRGGNITPSARKPIHGCGEPYQKANSMVRYGDDGDSSASDHEQDQGIDEVDNIMSKMSRETSPLPIRKKKRYHTNSNSQDGEYSDDNINELSKSLPASLPSYSCYSDKSNVEDRSYLSISQRSQRSFTDERPNFQMNRSNSMSVERRQEFSKRRGVSVVSGEDSNSQNTSRIFIIFITLVAVIVAALYTKLPNFVALNDSKEKYTQTEHHDSIIFENNMNNLQEKYNIDDNSILKLKTGLSTIFSRMDAGSFMFVYDTNTNNFNPIRFDKFIDEVSFTAARYLRNHIAAPKHTVVVSSNLDMREHGELIAKYRDEVYKSGVLLVKEVEGVPSDLAMAFHYYCDEYEPLVKRSAIFFTLNIANCSSIPDPESTHNFIEKCLARKWTTVPKENMRPLLTRVVDVIIDVTSVF</sequence>
<dbReference type="Gene3D" id="3.40.50.12190">
    <property type="match status" value="1"/>
</dbReference>
<gene>
    <name evidence="8" type="primary">LOC113492532</name>
</gene>
<evidence type="ECO:0000313" key="7">
    <source>
        <dbReference type="Proteomes" id="UP000322000"/>
    </source>
</evidence>
<accession>A0A7E5VC01</accession>
<feature type="compositionally biased region" description="Polar residues" evidence="5">
    <location>
        <begin position="142"/>
        <end position="151"/>
    </location>
</feature>
<dbReference type="OrthoDB" id="6258998at2759"/>
<dbReference type="PANTHER" id="PTHR18843">
    <property type="entry name" value="TORSIN-1A-INTERACTING PROTEIN"/>
    <property type="match status" value="1"/>
</dbReference>
<keyword evidence="2 6" id="KW-0812">Transmembrane</keyword>
<proteinExistence type="predicted"/>
<evidence type="ECO:0000256" key="1">
    <source>
        <dbReference type="ARBA" id="ARBA00004370"/>
    </source>
</evidence>
<evidence type="ECO:0000256" key="5">
    <source>
        <dbReference type="SAM" id="MobiDB-lite"/>
    </source>
</evidence>
<keyword evidence="7" id="KW-1185">Reference proteome</keyword>
<dbReference type="InterPro" id="IPR008662">
    <property type="entry name" value="TOIP1/2"/>
</dbReference>
<feature type="region of interest" description="Disordered" evidence="5">
    <location>
        <begin position="1"/>
        <end position="97"/>
    </location>
</feature>
<dbReference type="AlphaFoldDB" id="A0A7E5VC01"/>
<feature type="compositionally biased region" description="Polar residues" evidence="5">
    <location>
        <begin position="125"/>
        <end position="134"/>
    </location>
</feature>
<keyword evidence="4 6" id="KW-0472">Membrane</keyword>
<dbReference type="PANTHER" id="PTHR18843:SF7">
    <property type="entry name" value="LAMINA-ASSOCIATED POLYPEPTIDE 1B ISOFORM 1-RELATED"/>
    <property type="match status" value="1"/>
</dbReference>
<dbReference type="InterPro" id="IPR038599">
    <property type="entry name" value="LAP1C-like_C_sf"/>
</dbReference>
<dbReference type="GO" id="GO:0061024">
    <property type="term" value="P:membrane organization"/>
    <property type="evidence" value="ECO:0007669"/>
    <property type="project" value="TreeGrafter"/>
</dbReference>
<dbReference type="KEGG" id="tnl:113492532"/>
<feature type="region of interest" description="Disordered" evidence="5">
    <location>
        <begin position="123"/>
        <end position="156"/>
    </location>
</feature>
<dbReference type="GO" id="GO:0001671">
    <property type="term" value="F:ATPase activator activity"/>
    <property type="evidence" value="ECO:0007669"/>
    <property type="project" value="InterPro"/>
</dbReference>
<dbReference type="GO" id="GO:0016020">
    <property type="term" value="C:membrane"/>
    <property type="evidence" value="ECO:0007669"/>
    <property type="project" value="UniProtKB-SubCell"/>
</dbReference>
<keyword evidence="3 6" id="KW-1133">Transmembrane helix</keyword>
<dbReference type="Proteomes" id="UP000322000">
    <property type="component" value="Chromosome 4"/>
</dbReference>
<dbReference type="CTD" id="40158"/>
<evidence type="ECO:0000313" key="8">
    <source>
        <dbReference type="RefSeq" id="XP_026725817.1"/>
    </source>
</evidence>
<name>A0A7E5VC01_TRINI</name>
<protein>
    <submittedName>
        <fullName evidence="8">Uncharacterized protein LOC113492532 isoform X1</fullName>
    </submittedName>
</protein>
<evidence type="ECO:0000256" key="4">
    <source>
        <dbReference type="ARBA" id="ARBA00023136"/>
    </source>
</evidence>
<dbReference type="RefSeq" id="XP_026725817.1">
    <property type="nucleotide sequence ID" value="XM_026870016.1"/>
</dbReference>
<comment type="subcellular location">
    <subcellularLocation>
        <location evidence="1">Membrane</location>
    </subcellularLocation>
</comment>
<dbReference type="GeneID" id="113492532"/>
<evidence type="ECO:0000256" key="2">
    <source>
        <dbReference type="ARBA" id="ARBA00022692"/>
    </source>
</evidence>
<evidence type="ECO:0000256" key="3">
    <source>
        <dbReference type="ARBA" id="ARBA00022989"/>
    </source>
</evidence>
<feature type="transmembrane region" description="Helical" evidence="6">
    <location>
        <begin position="180"/>
        <end position="199"/>
    </location>
</feature>
<reference evidence="8" key="1">
    <citation type="submission" date="2025-08" db="UniProtKB">
        <authorList>
            <consortium name="RefSeq"/>
        </authorList>
    </citation>
    <scope>IDENTIFICATION</scope>
</reference>
<organism evidence="7 8">
    <name type="scientific">Trichoplusia ni</name>
    <name type="common">Cabbage looper</name>
    <dbReference type="NCBI Taxonomy" id="7111"/>
    <lineage>
        <taxon>Eukaryota</taxon>
        <taxon>Metazoa</taxon>
        <taxon>Ecdysozoa</taxon>
        <taxon>Arthropoda</taxon>
        <taxon>Hexapoda</taxon>
        <taxon>Insecta</taxon>
        <taxon>Pterygota</taxon>
        <taxon>Neoptera</taxon>
        <taxon>Endopterygota</taxon>
        <taxon>Lepidoptera</taxon>
        <taxon>Glossata</taxon>
        <taxon>Ditrysia</taxon>
        <taxon>Noctuoidea</taxon>
        <taxon>Noctuidae</taxon>
        <taxon>Plusiinae</taxon>
        <taxon>Trichoplusia</taxon>
    </lineage>
</organism>
<dbReference type="InParanoid" id="A0A7E5VC01"/>